<keyword evidence="5" id="KW-1003">Cell membrane</keyword>
<dbReference type="InterPro" id="IPR027417">
    <property type="entry name" value="P-loop_NTPase"/>
</dbReference>
<protein>
    <recommendedName>
        <fullName evidence="4">non-specific protein-tyrosine kinase</fullName>
        <ecNumber evidence="4">2.7.10.2</ecNumber>
    </recommendedName>
</protein>
<dbReference type="NCBIfam" id="TIGR01007">
    <property type="entry name" value="eps_fam"/>
    <property type="match status" value="1"/>
</dbReference>
<evidence type="ECO:0000256" key="4">
    <source>
        <dbReference type="ARBA" id="ARBA00011903"/>
    </source>
</evidence>
<proteinExistence type="inferred from homology"/>
<evidence type="ECO:0000256" key="7">
    <source>
        <dbReference type="ARBA" id="ARBA00022679"/>
    </source>
</evidence>
<evidence type="ECO:0000256" key="15">
    <source>
        <dbReference type="ARBA" id="ARBA00051245"/>
    </source>
</evidence>
<evidence type="ECO:0000256" key="5">
    <source>
        <dbReference type="ARBA" id="ARBA00022475"/>
    </source>
</evidence>
<dbReference type="PANTHER" id="PTHR32309:SF13">
    <property type="entry name" value="FERRIC ENTEROBACTIN TRANSPORT PROTEIN FEPE"/>
    <property type="match status" value="1"/>
</dbReference>
<keyword evidence="13 17" id="KW-0472">Membrane</keyword>
<sequence length="765" mass="84851">MNDIGTDRPSGEFADHEESAQPFPLFDYLQLLWFRRKLIIAITVFVAIVGYIQVNEIKNVYSATATMIIGVPESQVVDIEQVLTRNVRTDGAAGEVEVLRSRGLAEKVIERLGLLNDPEFNPWLRQPEKGFFDFLRFLNPKTWIPTGWKTTIKEAVGVQTEVAAPAVTPSAEEKEEALRQRQLSTAVSIFLRKLKVQQLEWTNVINITFSSLSPETAARVANDLPEAYIVDQLEAKFEATEKANSWLTDQLQELELKVVESERAVEIYRDEHGLSPQAGGSILDAQLSELNSQLIIARAERAEVQARLSQLRRLLKGGGQGIETASEVISSTLIQQLRAQEAQALSRQSELAVEYGPKHPRMLQVQAEIEEIRDRVQTEIRRIAIGLENEADFARTKVASIESSLRAAQGESSEQNKEAIQLRALQREAAANRTLYETFLNRFKETSSTQGLESADARIISKAETPGGPSYPNRNALLRNYVVMGLMGACGLVLALQILNPGLMNPEQVQQVVGEYVIGLIPVMPGKVAPHDQILDKPNSSLVEAINSLKFSLALSDPDHPVKAVQITSSVPEEGKTTLALSIARVVAASGEKVIVVDGDLRRSSIGKKLGMREKHKGLSDLVVAGDADLSEFVRRDEKGQIDYMPPGTAKFANATDIFSSHRMQSIVELLKSRYDLVLIDTPPVMAVADARIIGRVVDKTIFVIRWDKTPRKVARAAIEQLRRAGTSLAGVVLQQVDLKRYGRVGYGNSGYYYHYGRYGHYYTD</sequence>
<comment type="similarity">
    <text evidence="3">Belongs to the etk/wzc family.</text>
</comment>
<evidence type="ECO:0000259" key="19">
    <source>
        <dbReference type="Pfam" id="PF13614"/>
    </source>
</evidence>
<dbReference type="AlphaFoldDB" id="A0AAW9R779"/>
<keyword evidence="12 17" id="KW-1133">Transmembrane helix</keyword>
<keyword evidence="6" id="KW-0997">Cell inner membrane</keyword>
<dbReference type="RefSeq" id="WP_354694194.1">
    <property type="nucleotide sequence ID" value="NZ_JAZHOG010000002.1"/>
</dbReference>
<comment type="caution">
    <text evidence="21">The sequence shown here is derived from an EMBL/GenBank/DDBJ whole genome shotgun (WGS) entry which is preliminary data.</text>
</comment>
<dbReference type="GO" id="GO:0004715">
    <property type="term" value="F:non-membrane spanning protein tyrosine kinase activity"/>
    <property type="evidence" value="ECO:0007669"/>
    <property type="project" value="UniProtKB-EC"/>
</dbReference>
<dbReference type="Gene3D" id="3.40.50.300">
    <property type="entry name" value="P-loop containing nucleotide triphosphate hydrolases"/>
    <property type="match status" value="1"/>
</dbReference>
<keyword evidence="8 17" id="KW-0812">Transmembrane</keyword>
<dbReference type="GO" id="GO:0005886">
    <property type="term" value="C:plasma membrane"/>
    <property type="evidence" value="ECO:0007669"/>
    <property type="project" value="UniProtKB-SubCell"/>
</dbReference>
<evidence type="ECO:0000256" key="2">
    <source>
        <dbReference type="ARBA" id="ARBA00007316"/>
    </source>
</evidence>
<evidence type="ECO:0000256" key="12">
    <source>
        <dbReference type="ARBA" id="ARBA00022989"/>
    </source>
</evidence>
<keyword evidence="11" id="KW-0067">ATP-binding</keyword>
<dbReference type="InterPro" id="IPR025669">
    <property type="entry name" value="AAA_dom"/>
</dbReference>
<reference evidence="21 22" key="1">
    <citation type="submission" date="2024-02" db="EMBL/GenBank/DDBJ databases">
        <title>A novel Wenzhouxiangellaceae bacterium, isolated from coastal sediments.</title>
        <authorList>
            <person name="Du Z.-J."/>
            <person name="Ye Y.-Q."/>
            <person name="Zhang X.-Y."/>
        </authorList>
    </citation>
    <scope>NUCLEOTIDE SEQUENCE [LARGE SCALE GENOMIC DNA]</scope>
    <source>
        <strain evidence="21 22">CH-27</strain>
    </source>
</reference>
<keyword evidence="9" id="KW-0547">Nucleotide-binding</keyword>
<feature type="domain" description="AAA" evidence="19">
    <location>
        <begin position="575"/>
        <end position="689"/>
    </location>
</feature>
<evidence type="ECO:0000313" key="22">
    <source>
        <dbReference type="Proteomes" id="UP001359886"/>
    </source>
</evidence>
<organism evidence="21 22">
    <name type="scientific">Elongatibacter sediminis</name>
    <dbReference type="NCBI Taxonomy" id="3119006"/>
    <lineage>
        <taxon>Bacteria</taxon>
        <taxon>Pseudomonadati</taxon>
        <taxon>Pseudomonadota</taxon>
        <taxon>Gammaproteobacteria</taxon>
        <taxon>Chromatiales</taxon>
        <taxon>Wenzhouxiangellaceae</taxon>
        <taxon>Elongatibacter</taxon>
    </lineage>
</organism>
<dbReference type="Pfam" id="PF13614">
    <property type="entry name" value="AAA_31"/>
    <property type="match status" value="1"/>
</dbReference>
<keyword evidence="22" id="KW-1185">Reference proteome</keyword>
<dbReference type="CDD" id="cd05387">
    <property type="entry name" value="BY-kinase"/>
    <property type="match status" value="1"/>
</dbReference>
<feature type="transmembrane region" description="Helical" evidence="17">
    <location>
        <begin position="33"/>
        <end position="52"/>
    </location>
</feature>
<evidence type="ECO:0000256" key="13">
    <source>
        <dbReference type="ARBA" id="ARBA00023136"/>
    </source>
</evidence>
<comment type="catalytic activity">
    <reaction evidence="15">
        <text>L-tyrosyl-[protein] + ATP = O-phospho-L-tyrosyl-[protein] + ADP + H(+)</text>
        <dbReference type="Rhea" id="RHEA:10596"/>
        <dbReference type="Rhea" id="RHEA-COMP:10136"/>
        <dbReference type="Rhea" id="RHEA-COMP:20101"/>
        <dbReference type="ChEBI" id="CHEBI:15378"/>
        <dbReference type="ChEBI" id="CHEBI:30616"/>
        <dbReference type="ChEBI" id="CHEBI:46858"/>
        <dbReference type="ChEBI" id="CHEBI:61978"/>
        <dbReference type="ChEBI" id="CHEBI:456216"/>
        <dbReference type="EC" id="2.7.10.2"/>
    </reaction>
</comment>
<name>A0AAW9R779_9GAMM</name>
<evidence type="ECO:0000256" key="1">
    <source>
        <dbReference type="ARBA" id="ARBA00004429"/>
    </source>
</evidence>
<feature type="domain" description="Tyrosine-protein kinase G-rich" evidence="20">
    <location>
        <begin position="424"/>
        <end position="495"/>
    </location>
</feature>
<evidence type="ECO:0000256" key="11">
    <source>
        <dbReference type="ARBA" id="ARBA00022840"/>
    </source>
</evidence>
<keyword evidence="7 21" id="KW-0808">Transferase</keyword>
<dbReference type="InterPro" id="IPR050445">
    <property type="entry name" value="Bact_polysacc_biosynth/exp"/>
</dbReference>
<evidence type="ECO:0000256" key="16">
    <source>
        <dbReference type="SAM" id="Coils"/>
    </source>
</evidence>
<feature type="domain" description="Polysaccharide chain length determinant N-terminal" evidence="18">
    <location>
        <begin position="25"/>
        <end position="111"/>
    </location>
</feature>
<evidence type="ECO:0000313" key="21">
    <source>
        <dbReference type="EMBL" id="MEJ8566875.1"/>
    </source>
</evidence>
<feature type="transmembrane region" description="Helical" evidence="17">
    <location>
        <begin position="481"/>
        <end position="499"/>
    </location>
</feature>
<evidence type="ECO:0000256" key="10">
    <source>
        <dbReference type="ARBA" id="ARBA00022777"/>
    </source>
</evidence>
<dbReference type="PANTHER" id="PTHR32309">
    <property type="entry name" value="TYROSINE-PROTEIN KINASE"/>
    <property type="match status" value="1"/>
</dbReference>
<evidence type="ECO:0000256" key="17">
    <source>
        <dbReference type="SAM" id="Phobius"/>
    </source>
</evidence>
<evidence type="ECO:0000256" key="14">
    <source>
        <dbReference type="ARBA" id="ARBA00023137"/>
    </source>
</evidence>
<dbReference type="InterPro" id="IPR005702">
    <property type="entry name" value="Wzc-like_C"/>
</dbReference>
<dbReference type="EC" id="2.7.10.2" evidence="4"/>
<keyword evidence="16" id="KW-0175">Coiled coil</keyword>
<dbReference type="SUPFAM" id="SSF52540">
    <property type="entry name" value="P-loop containing nucleoside triphosphate hydrolases"/>
    <property type="match status" value="1"/>
</dbReference>
<comment type="similarity">
    <text evidence="2">Belongs to the CpsD/CapB family.</text>
</comment>
<dbReference type="Proteomes" id="UP001359886">
    <property type="component" value="Unassembled WGS sequence"/>
</dbReference>
<gene>
    <name evidence="21" type="ORF">V3330_04505</name>
</gene>
<keyword evidence="10" id="KW-0418">Kinase</keyword>
<evidence type="ECO:0000256" key="9">
    <source>
        <dbReference type="ARBA" id="ARBA00022741"/>
    </source>
</evidence>
<accession>A0AAW9R779</accession>
<dbReference type="InterPro" id="IPR003856">
    <property type="entry name" value="LPS_length_determ_N"/>
</dbReference>
<evidence type="ECO:0000259" key="18">
    <source>
        <dbReference type="Pfam" id="PF02706"/>
    </source>
</evidence>
<dbReference type="Pfam" id="PF02706">
    <property type="entry name" value="Wzz"/>
    <property type="match status" value="1"/>
</dbReference>
<keyword evidence="14" id="KW-0829">Tyrosine-protein kinase</keyword>
<dbReference type="Pfam" id="PF13807">
    <property type="entry name" value="GNVR"/>
    <property type="match status" value="1"/>
</dbReference>
<dbReference type="EMBL" id="JAZHOG010000002">
    <property type="protein sequence ID" value="MEJ8566875.1"/>
    <property type="molecule type" value="Genomic_DNA"/>
</dbReference>
<dbReference type="InterPro" id="IPR032807">
    <property type="entry name" value="GNVR"/>
</dbReference>
<evidence type="ECO:0000256" key="3">
    <source>
        <dbReference type="ARBA" id="ARBA00008883"/>
    </source>
</evidence>
<comment type="subcellular location">
    <subcellularLocation>
        <location evidence="1">Cell inner membrane</location>
        <topology evidence="1">Multi-pass membrane protein</topology>
    </subcellularLocation>
</comment>
<feature type="coiled-coil region" evidence="16">
    <location>
        <begin position="237"/>
        <end position="314"/>
    </location>
</feature>
<evidence type="ECO:0000256" key="6">
    <source>
        <dbReference type="ARBA" id="ARBA00022519"/>
    </source>
</evidence>
<evidence type="ECO:0000259" key="20">
    <source>
        <dbReference type="Pfam" id="PF13807"/>
    </source>
</evidence>
<dbReference type="GO" id="GO:0005524">
    <property type="term" value="F:ATP binding"/>
    <property type="evidence" value="ECO:0007669"/>
    <property type="project" value="UniProtKB-KW"/>
</dbReference>
<evidence type="ECO:0000256" key="8">
    <source>
        <dbReference type="ARBA" id="ARBA00022692"/>
    </source>
</evidence>